<comment type="caution">
    <text evidence="2">The sequence shown here is derived from an EMBL/GenBank/DDBJ whole genome shotgun (WGS) entry which is preliminary data.</text>
</comment>
<protein>
    <submittedName>
        <fullName evidence="2">Uncharacterized protein</fullName>
    </submittedName>
</protein>
<dbReference type="EMBL" id="MU006091">
    <property type="protein sequence ID" value="KAF2841652.1"/>
    <property type="molecule type" value="Genomic_DNA"/>
</dbReference>
<organism evidence="2 3">
    <name type="scientific">Patellaria atrata CBS 101060</name>
    <dbReference type="NCBI Taxonomy" id="1346257"/>
    <lineage>
        <taxon>Eukaryota</taxon>
        <taxon>Fungi</taxon>
        <taxon>Dikarya</taxon>
        <taxon>Ascomycota</taxon>
        <taxon>Pezizomycotina</taxon>
        <taxon>Dothideomycetes</taxon>
        <taxon>Dothideomycetes incertae sedis</taxon>
        <taxon>Patellariales</taxon>
        <taxon>Patellariaceae</taxon>
        <taxon>Patellaria</taxon>
    </lineage>
</organism>
<gene>
    <name evidence="2" type="ORF">M501DRAFT_1014442</name>
</gene>
<reference evidence="2" key="1">
    <citation type="journal article" date="2020" name="Stud. Mycol.">
        <title>101 Dothideomycetes genomes: a test case for predicting lifestyles and emergence of pathogens.</title>
        <authorList>
            <person name="Haridas S."/>
            <person name="Albert R."/>
            <person name="Binder M."/>
            <person name="Bloem J."/>
            <person name="Labutti K."/>
            <person name="Salamov A."/>
            <person name="Andreopoulos B."/>
            <person name="Baker S."/>
            <person name="Barry K."/>
            <person name="Bills G."/>
            <person name="Bluhm B."/>
            <person name="Cannon C."/>
            <person name="Castanera R."/>
            <person name="Culley D."/>
            <person name="Daum C."/>
            <person name="Ezra D."/>
            <person name="Gonzalez J."/>
            <person name="Henrissat B."/>
            <person name="Kuo A."/>
            <person name="Liang C."/>
            <person name="Lipzen A."/>
            <person name="Lutzoni F."/>
            <person name="Magnuson J."/>
            <person name="Mondo S."/>
            <person name="Nolan M."/>
            <person name="Ohm R."/>
            <person name="Pangilinan J."/>
            <person name="Park H.-J."/>
            <person name="Ramirez L."/>
            <person name="Alfaro M."/>
            <person name="Sun H."/>
            <person name="Tritt A."/>
            <person name="Yoshinaga Y."/>
            <person name="Zwiers L.-H."/>
            <person name="Turgeon B."/>
            <person name="Goodwin S."/>
            <person name="Spatafora J."/>
            <person name="Crous P."/>
            <person name="Grigoriev I."/>
        </authorList>
    </citation>
    <scope>NUCLEOTIDE SEQUENCE</scope>
    <source>
        <strain evidence="2">CBS 101060</strain>
    </source>
</reference>
<proteinExistence type="predicted"/>
<name>A0A9P4SFN8_9PEZI</name>
<dbReference type="AlphaFoldDB" id="A0A9P4SFN8"/>
<evidence type="ECO:0000313" key="3">
    <source>
        <dbReference type="Proteomes" id="UP000799429"/>
    </source>
</evidence>
<dbReference type="Proteomes" id="UP000799429">
    <property type="component" value="Unassembled WGS sequence"/>
</dbReference>
<feature type="region of interest" description="Disordered" evidence="1">
    <location>
        <begin position="1"/>
        <end position="22"/>
    </location>
</feature>
<sequence>MDPRRYFPSSERAAPVPATPKRRGLVPWDDNKTILAFLSMQDAYQRQGIALPWDEAAKIFGSRLHKGRP</sequence>
<evidence type="ECO:0000256" key="1">
    <source>
        <dbReference type="SAM" id="MobiDB-lite"/>
    </source>
</evidence>
<accession>A0A9P4SFN8</accession>
<evidence type="ECO:0000313" key="2">
    <source>
        <dbReference type="EMBL" id="KAF2841652.1"/>
    </source>
</evidence>
<keyword evidence="3" id="KW-1185">Reference proteome</keyword>